<dbReference type="Proteomes" id="UP000233556">
    <property type="component" value="Unassembled WGS sequence"/>
</dbReference>
<evidence type="ECO:0000313" key="2">
    <source>
        <dbReference type="EMBL" id="PKU37977.1"/>
    </source>
</evidence>
<dbReference type="InterPro" id="IPR039991">
    <property type="entry name" value="SHOC1"/>
</dbReference>
<evidence type="ECO:0000256" key="1">
    <source>
        <dbReference type="SAM" id="MobiDB-lite"/>
    </source>
</evidence>
<sequence length="805" mass="92874">MKRDDVVLLFYYFVLKNLKGYEALKTSQNKMFAALKYHSTDYLYESIARQKFSIWRLSLCLPPCLHQDEKYHLTGLFADDKYRKPWTRITSTQNMITISVLDQWKQTLSVEDFLEKKPVSSVVFYIGNELIEVIPSSNPCSQTDIEGLFLLMNNVFSEECTQDKYLKTNYATEFKEQWQDLYMEEELVFIDNLENFRKKLPTSSVLLSRLQYFLVKDPLVDSEGQNLTEENIFREYLTFQNEMEMEEVKKELQGIKENFCTVSVKDEEYFMLPVELEFCKPSNGRSDSVKTPSYVEVKELLNLAPETMADEDMYKEVIKEDLKAEITYEIEISKYCPKPEEVCSTKSRSMLEFCESEHQAVKLAYQRYSLTELKEMLPVEVEAPVLSSLEENWWLHLGLNPVSIETLEPLNMDASNAIHLLPTEVETFTQFTSYQLERWVEEKNSVTNQDLLSAERHQLDKVINPSMSPQTQRQCFALHMSAAPSAKIHSTNTSVEELTGGSLRKSKVEDAIYSLNQEKKPPKTSESVSCKDMSSKQDNSSSSQKPASLALATKWDNDDSDLSNFIMLRSKHTLTQREEENYIDSPGKVPQPEEQHMHVHEEDSSVCESVKIEDKEPENEDSVTVNIKASESQCQAYCLLEEAATPVLKDLTHLRVLASVNWSFDSVKFDHTRFFLKQQEKVICDRFKEGNVDEKDIMLFRHAALVHLLVTVRDLLLTCGLDTALGSFSVVNNDTQKPNALCVFCRLSFMYEGWDSLPSEYLQRSCKLRNSCDNMKSGGNTGHVKLRTVYTDYFINKVVSINCMY</sequence>
<dbReference type="GO" id="GO:0003697">
    <property type="term" value="F:single-stranded DNA binding"/>
    <property type="evidence" value="ECO:0007669"/>
    <property type="project" value="TreeGrafter"/>
</dbReference>
<dbReference type="AlphaFoldDB" id="A0A2I0TW02"/>
<protein>
    <submittedName>
        <fullName evidence="2">Uncharacterized protein</fullName>
    </submittedName>
</protein>
<reference evidence="3" key="2">
    <citation type="submission" date="2017-12" db="EMBL/GenBank/DDBJ databases">
        <title>Genome sequence of the Bar-tailed Godwit (Limosa lapponica baueri).</title>
        <authorList>
            <person name="Lima N.C.B."/>
            <person name="Parody-Merino A.M."/>
            <person name="Battley P.F."/>
            <person name="Fidler A.E."/>
            <person name="Prosdocimi F."/>
        </authorList>
    </citation>
    <scope>NUCLEOTIDE SEQUENCE [LARGE SCALE GENOMIC DNA]</scope>
</reference>
<dbReference type="PANTHER" id="PTHR35668:SF1">
    <property type="entry name" value="PROTEIN SHORTAGE IN CHIASMATA 1 ORTHOLOG"/>
    <property type="match status" value="1"/>
</dbReference>
<dbReference type="PANTHER" id="PTHR35668">
    <property type="entry name" value="PROTEIN SHORTAGE IN CHIASMATA 1 ORTHOLOG"/>
    <property type="match status" value="1"/>
</dbReference>
<reference evidence="3" key="1">
    <citation type="submission" date="2017-11" db="EMBL/GenBank/DDBJ databases">
        <authorList>
            <person name="Lima N.C."/>
            <person name="Parody-Merino A.M."/>
            <person name="Battley P.F."/>
            <person name="Fidler A.E."/>
            <person name="Prosdocimi F."/>
        </authorList>
    </citation>
    <scope>NUCLEOTIDE SEQUENCE [LARGE SCALE GENOMIC DNA]</scope>
</reference>
<name>A0A2I0TW02_LIMLA</name>
<organism evidence="2 3">
    <name type="scientific">Limosa lapponica baueri</name>
    <dbReference type="NCBI Taxonomy" id="1758121"/>
    <lineage>
        <taxon>Eukaryota</taxon>
        <taxon>Metazoa</taxon>
        <taxon>Chordata</taxon>
        <taxon>Craniata</taxon>
        <taxon>Vertebrata</taxon>
        <taxon>Euteleostomi</taxon>
        <taxon>Archelosauria</taxon>
        <taxon>Archosauria</taxon>
        <taxon>Dinosauria</taxon>
        <taxon>Saurischia</taxon>
        <taxon>Theropoda</taxon>
        <taxon>Coelurosauria</taxon>
        <taxon>Aves</taxon>
        <taxon>Neognathae</taxon>
        <taxon>Neoaves</taxon>
        <taxon>Charadriiformes</taxon>
        <taxon>Scolopacidae</taxon>
        <taxon>Limosa</taxon>
    </lineage>
</organism>
<dbReference type="GO" id="GO:0016887">
    <property type="term" value="F:ATP hydrolysis activity"/>
    <property type="evidence" value="ECO:0007669"/>
    <property type="project" value="InterPro"/>
</dbReference>
<keyword evidence="3" id="KW-1185">Reference proteome</keyword>
<dbReference type="GO" id="GO:0000794">
    <property type="term" value="C:condensed nuclear chromosome"/>
    <property type="evidence" value="ECO:0007669"/>
    <property type="project" value="InterPro"/>
</dbReference>
<dbReference type="GO" id="GO:0000712">
    <property type="term" value="P:resolution of meiotic recombination intermediates"/>
    <property type="evidence" value="ECO:0007669"/>
    <property type="project" value="InterPro"/>
</dbReference>
<proteinExistence type="predicted"/>
<dbReference type="OrthoDB" id="9909657at2759"/>
<accession>A0A2I0TW02</accession>
<feature type="region of interest" description="Disordered" evidence="1">
    <location>
        <begin position="513"/>
        <end position="548"/>
    </location>
</feature>
<dbReference type="Pfam" id="PF17825">
    <property type="entry name" value="DUF5587"/>
    <property type="match status" value="2"/>
</dbReference>
<dbReference type="EMBL" id="KZ506908">
    <property type="protein sequence ID" value="PKU37977.1"/>
    <property type="molecule type" value="Genomic_DNA"/>
</dbReference>
<feature type="compositionally biased region" description="Low complexity" evidence="1">
    <location>
        <begin position="536"/>
        <end position="545"/>
    </location>
</feature>
<evidence type="ECO:0000313" key="3">
    <source>
        <dbReference type="Proteomes" id="UP000233556"/>
    </source>
</evidence>
<gene>
    <name evidence="2" type="ORF">llap_11722</name>
</gene>